<gene>
    <name evidence="2" type="ORF">Cvel_139</name>
</gene>
<reference evidence="2" key="1">
    <citation type="submission" date="2014-11" db="EMBL/GenBank/DDBJ databases">
        <authorList>
            <person name="Otto D Thomas"/>
            <person name="Naeem Raeece"/>
        </authorList>
    </citation>
    <scope>NUCLEOTIDE SEQUENCE</scope>
</reference>
<sequence length="110" mass="11859">MEWLVCTVYVFLPFFLLGTSACENGLFGDSSCGGLSIGLDTGVGFTLNVTSFDPNGVSMTGHGYRTVTHFYLYTQLVYVADTSVTLVSNAPGGKKEELDITFIGWNNPIT</sequence>
<evidence type="ECO:0000256" key="1">
    <source>
        <dbReference type="SAM" id="SignalP"/>
    </source>
</evidence>
<evidence type="ECO:0000313" key="2">
    <source>
        <dbReference type="EMBL" id="CEM56227.1"/>
    </source>
</evidence>
<dbReference type="EMBL" id="CDMZ01005953">
    <property type="protein sequence ID" value="CEM56227.1"/>
    <property type="molecule type" value="Genomic_DNA"/>
</dbReference>
<dbReference type="VEuPathDB" id="CryptoDB:Cvel_139"/>
<keyword evidence="1" id="KW-0732">Signal</keyword>
<feature type="signal peptide" evidence="1">
    <location>
        <begin position="1"/>
        <end position="21"/>
    </location>
</feature>
<organism evidence="2">
    <name type="scientific">Chromera velia CCMP2878</name>
    <dbReference type="NCBI Taxonomy" id="1169474"/>
    <lineage>
        <taxon>Eukaryota</taxon>
        <taxon>Sar</taxon>
        <taxon>Alveolata</taxon>
        <taxon>Colpodellida</taxon>
        <taxon>Chromeraceae</taxon>
        <taxon>Chromera</taxon>
    </lineage>
</organism>
<feature type="chain" id="PRO_5005192567" evidence="1">
    <location>
        <begin position="22"/>
        <end position="110"/>
    </location>
</feature>
<protein>
    <submittedName>
        <fullName evidence="2">Uncharacterized protein</fullName>
    </submittedName>
</protein>
<name>A0A0G4IG74_9ALVE</name>
<proteinExistence type="predicted"/>
<accession>A0A0G4IG74</accession>
<dbReference type="AlphaFoldDB" id="A0A0G4IG74"/>